<keyword evidence="6" id="KW-1133">Transmembrane helix</keyword>
<name>A0A7X0TSE4_9GAMM</name>
<dbReference type="FunFam" id="1.10.287.950:FF:000001">
    <property type="entry name" value="Methyl-accepting chemotaxis sensory transducer"/>
    <property type="match status" value="1"/>
</dbReference>
<dbReference type="SMART" id="SM00283">
    <property type="entry name" value="MA"/>
    <property type="match status" value="1"/>
</dbReference>
<evidence type="ECO:0000259" key="8">
    <source>
        <dbReference type="PROSITE" id="PS50885"/>
    </source>
</evidence>
<comment type="subcellular location">
    <subcellularLocation>
        <location evidence="1">Membrane</location>
    </subcellularLocation>
</comment>
<dbReference type="InterPro" id="IPR003660">
    <property type="entry name" value="HAMP_dom"/>
</dbReference>
<dbReference type="CDD" id="cd06225">
    <property type="entry name" value="HAMP"/>
    <property type="match status" value="1"/>
</dbReference>
<dbReference type="InterPro" id="IPR004089">
    <property type="entry name" value="MCPsignal_dom"/>
</dbReference>
<dbReference type="GO" id="GO:0016020">
    <property type="term" value="C:membrane"/>
    <property type="evidence" value="ECO:0007669"/>
    <property type="project" value="UniProtKB-SubCell"/>
</dbReference>
<dbReference type="SUPFAM" id="SSF58104">
    <property type="entry name" value="Methyl-accepting chemotaxis protein (MCP) signaling domain"/>
    <property type="match status" value="1"/>
</dbReference>
<accession>A0A7X0TSE4</accession>
<dbReference type="Pfam" id="PF00015">
    <property type="entry name" value="MCPsignal"/>
    <property type="match status" value="1"/>
</dbReference>
<dbReference type="InterPro" id="IPR024478">
    <property type="entry name" value="HlyB_4HB_MCP"/>
</dbReference>
<protein>
    <submittedName>
        <fullName evidence="9">Methyl-accepting chemotaxis protein</fullName>
    </submittedName>
</protein>
<keyword evidence="10" id="KW-1185">Reference proteome</keyword>
<dbReference type="PROSITE" id="PS50111">
    <property type="entry name" value="CHEMOTAXIS_TRANSDUC_2"/>
    <property type="match status" value="1"/>
</dbReference>
<dbReference type="PROSITE" id="PS50885">
    <property type="entry name" value="HAMP"/>
    <property type="match status" value="1"/>
</dbReference>
<evidence type="ECO:0000256" key="4">
    <source>
        <dbReference type="PROSITE-ProRule" id="PRU00284"/>
    </source>
</evidence>
<feature type="domain" description="Methyl-accepting transducer" evidence="7">
    <location>
        <begin position="401"/>
        <end position="637"/>
    </location>
</feature>
<evidence type="ECO:0000256" key="1">
    <source>
        <dbReference type="ARBA" id="ARBA00004370"/>
    </source>
</evidence>
<dbReference type="PANTHER" id="PTHR32089">
    <property type="entry name" value="METHYL-ACCEPTING CHEMOTAXIS PROTEIN MCPB"/>
    <property type="match status" value="1"/>
</dbReference>
<dbReference type="PANTHER" id="PTHR32089:SF70">
    <property type="entry name" value="ENERGY TAXIS MODULATING METHYL ACCEPTING SENSORY TRANSDUCER"/>
    <property type="match status" value="1"/>
</dbReference>
<reference evidence="9 10" key="1">
    <citation type="submission" date="2020-08" db="EMBL/GenBank/DDBJ databases">
        <title>Genomic Encyclopedia of Type Strains, Phase IV (KMG-IV): sequencing the most valuable type-strain genomes for metagenomic binning, comparative biology and taxonomic classification.</title>
        <authorList>
            <person name="Goeker M."/>
        </authorList>
    </citation>
    <scope>NUCLEOTIDE SEQUENCE [LARGE SCALE GENOMIC DNA]</scope>
    <source>
        <strain evidence="9 10">DSM 26287</strain>
    </source>
</reference>
<feature type="transmembrane region" description="Helical" evidence="6">
    <location>
        <begin position="325"/>
        <end position="343"/>
    </location>
</feature>
<comment type="caution">
    <text evidence="9">The sequence shown here is derived from an EMBL/GenBank/DDBJ whole genome shotgun (WGS) entry which is preliminary data.</text>
</comment>
<evidence type="ECO:0000256" key="3">
    <source>
        <dbReference type="ARBA" id="ARBA00029447"/>
    </source>
</evidence>
<evidence type="ECO:0000256" key="6">
    <source>
        <dbReference type="SAM" id="Phobius"/>
    </source>
</evidence>
<dbReference type="GO" id="GO:0006935">
    <property type="term" value="P:chemotaxis"/>
    <property type="evidence" value="ECO:0007669"/>
    <property type="project" value="UniProtKB-ARBA"/>
</dbReference>
<gene>
    <name evidence="9" type="ORF">HNQ55_000528</name>
</gene>
<dbReference type="Proteomes" id="UP000537141">
    <property type="component" value="Unassembled WGS sequence"/>
</dbReference>
<keyword evidence="2 4" id="KW-0807">Transducer</keyword>
<feature type="domain" description="HAMP" evidence="8">
    <location>
        <begin position="344"/>
        <end position="396"/>
    </location>
</feature>
<sequence>MNLKVTHKVILGFVVITLLLFVTSISAIRILGEIKNATNQVADYAIPVQHFSSKVQMSLLKQAKLSSGITLTTDLAKLHALKEKFNQEHKQLNQQVKEIENLFSQQKELKLIQEFNQLYTTYLATVTTMFTKKTMVFEQYAQLNNMTTELITRFRSVEDKLVDLSYIEDAENEDLIEQISSASVPIESYVVNMGETISSLVDIENVTEASNVNDTIDIGLNNATPLFDYLKRLVKGHFSEEKVVNISDEFEQLKADLLVTDSIFSLKMAQLEQIKALNNLLATSDQQAEMSLDSIDKIRAEFDSQVSKLQSGIFNDVNQGQTTSWTLLAIIIVVSTIISFITVRSMSIPLTRINKILSFIARGDLSRQLTVSSDDEYGELSKNVNLVVAHLRSLVGEISSNSHLLNNAADLSSSEIAEVVASIKRQQQTVIDMTAVTTQLSDNADHVLAQVKTAEHQMNDALAQSDDLKNIANKTNSHISLLVNKLDTSSHLMAALQQQSDNIGGIIETIQSIADQTNLLALNAAIEAARAGESGRGFAVVADEVRMLASRTQESTAEINNMITSLQEQTQKAALDLSEGKTEATNSKEYTDKLLITLSLINTAIEQMHLMSVNIADSANEQNSLSNQINVNIQDVVELSKHSNEKALATLSYSEQVAGLAQKLDKSVDQFNI</sequence>
<evidence type="ECO:0000313" key="9">
    <source>
        <dbReference type="EMBL" id="MBB6542053.1"/>
    </source>
</evidence>
<evidence type="ECO:0000256" key="2">
    <source>
        <dbReference type="ARBA" id="ARBA00023224"/>
    </source>
</evidence>
<evidence type="ECO:0000256" key="5">
    <source>
        <dbReference type="SAM" id="Coils"/>
    </source>
</evidence>
<keyword evidence="6" id="KW-0812">Transmembrane</keyword>
<dbReference type="AlphaFoldDB" id="A0A7X0TSE4"/>
<evidence type="ECO:0000313" key="10">
    <source>
        <dbReference type="Proteomes" id="UP000537141"/>
    </source>
</evidence>
<keyword evidence="6" id="KW-0472">Membrane</keyword>
<comment type="similarity">
    <text evidence="3">Belongs to the methyl-accepting chemotaxis (MCP) protein family.</text>
</comment>
<keyword evidence="5" id="KW-0175">Coiled coil</keyword>
<dbReference type="Pfam" id="PF12729">
    <property type="entry name" value="4HB_MCP_1"/>
    <property type="match status" value="1"/>
</dbReference>
<dbReference type="EMBL" id="JACHHU010000002">
    <property type="protein sequence ID" value="MBB6542053.1"/>
    <property type="molecule type" value="Genomic_DNA"/>
</dbReference>
<dbReference type="Gene3D" id="1.10.287.950">
    <property type="entry name" value="Methyl-accepting chemotaxis protein"/>
    <property type="match status" value="1"/>
</dbReference>
<dbReference type="SMART" id="SM00304">
    <property type="entry name" value="HAMP"/>
    <property type="match status" value="1"/>
</dbReference>
<evidence type="ECO:0000259" key="7">
    <source>
        <dbReference type="PROSITE" id="PS50111"/>
    </source>
</evidence>
<organism evidence="9 10">
    <name type="scientific">Thalassotalea piscium</name>
    <dbReference type="NCBI Taxonomy" id="1230533"/>
    <lineage>
        <taxon>Bacteria</taxon>
        <taxon>Pseudomonadati</taxon>
        <taxon>Pseudomonadota</taxon>
        <taxon>Gammaproteobacteria</taxon>
        <taxon>Alteromonadales</taxon>
        <taxon>Colwelliaceae</taxon>
        <taxon>Thalassotalea</taxon>
    </lineage>
</organism>
<dbReference type="GO" id="GO:0007165">
    <property type="term" value="P:signal transduction"/>
    <property type="evidence" value="ECO:0007669"/>
    <property type="project" value="UniProtKB-KW"/>
</dbReference>
<proteinExistence type="inferred from homology"/>
<feature type="coiled-coil region" evidence="5">
    <location>
        <begin position="75"/>
        <end position="109"/>
    </location>
</feature>
<dbReference type="Pfam" id="PF00672">
    <property type="entry name" value="HAMP"/>
    <property type="match status" value="1"/>
</dbReference>
<dbReference type="RefSeq" id="WP_184422261.1">
    <property type="nucleotide sequence ID" value="NZ_AP027362.1"/>
</dbReference>